<organism evidence="3 4">
    <name type="scientific">Actinoplanes friuliensis DSM 7358</name>
    <dbReference type="NCBI Taxonomy" id="1246995"/>
    <lineage>
        <taxon>Bacteria</taxon>
        <taxon>Bacillati</taxon>
        <taxon>Actinomycetota</taxon>
        <taxon>Actinomycetes</taxon>
        <taxon>Micromonosporales</taxon>
        <taxon>Micromonosporaceae</taxon>
        <taxon>Actinoplanes</taxon>
    </lineage>
</organism>
<dbReference type="Pfam" id="PF01882">
    <property type="entry name" value="DUF58"/>
    <property type="match status" value="1"/>
</dbReference>
<dbReference type="AlphaFoldDB" id="U5VYH4"/>
<feature type="domain" description="DUF58" evidence="2">
    <location>
        <begin position="194"/>
        <end position="239"/>
    </location>
</feature>
<sequence>MRRLGGITARGLGVLLGAVALLVAGFRFGYPDLALLGSAAAVALICGGVFAVWRPGLGVERVAEPDRVARGEPANMTLTVRNTSKLRAANLVAVDRCGPANVPVPLLRLRPGRDTTVGYPVPTNRRGVVPVGPLRVTRNDPLGLMTLSRTYGESTTVWVHPRIHLLRAVPAGMARSLDGRIDKVPHGTITFDSLREYVVGDELRRVHWRSSAKVGELMVREQLDTSEPTIIVLLDDRAGAHPRGKDGVADSFEDSCEAAASIIAAAVREDLPVSLHLVSGPAKGPFLDVLTEATLRAGDLTQTLRSLRQSKLGDTLVYLTGPGGRADLGAVTALRGAYPVVIAGLFGDPDAAPVSAGGGLIVIEAENGEQFAGAWDGVRGW</sequence>
<dbReference type="HOGENOM" id="CLU_026152_4_2_11"/>
<dbReference type="OrthoDB" id="9812729at2"/>
<accession>U5VYH4</accession>
<evidence type="ECO:0000256" key="1">
    <source>
        <dbReference type="SAM" id="Phobius"/>
    </source>
</evidence>
<proteinExistence type="predicted"/>
<feature type="transmembrane region" description="Helical" evidence="1">
    <location>
        <begin position="34"/>
        <end position="53"/>
    </location>
</feature>
<dbReference type="KEGG" id="afs:AFR_12045"/>
<protein>
    <recommendedName>
        <fullName evidence="2">DUF58 domain-containing protein</fullName>
    </recommendedName>
</protein>
<keyword evidence="4" id="KW-1185">Reference proteome</keyword>
<dbReference type="eggNOG" id="COG1721">
    <property type="taxonomic scope" value="Bacteria"/>
</dbReference>
<dbReference type="PANTHER" id="PTHR34351">
    <property type="entry name" value="SLR1927 PROTEIN-RELATED"/>
    <property type="match status" value="1"/>
</dbReference>
<evidence type="ECO:0000313" key="4">
    <source>
        <dbReference type="Proteomes" id="UP000017746"/>
    </source>
</evidence>
<dbReference type="EMBL" id="CP006272">
    <property type="protein sequence ID" value="AGZ40696.1"/>
    <property type="molecule type" value="Genomic_DNA"/>
</dbReference>
<dbReference type="PATRIC" id="fig|1246995.3.peg.2452"/>
<dbReference type="InterPro" id="IPR002881">
    <property type="entry name" value="DUF58"/>
</dbReference>
<dbReference type="PANTHER" id="PTHR34351:SF1">
    <property type="entry name" value="SLR1927 PROTEIN"/>
    <property type="match status" value="1"/>
</dbReference>
<evidence type="ECO:0000313" key="3">
    <source>
        <dbReference type="EMBL" id="AGZ40696.1"/>
    </source>
</evidence>
<dbReference type="RefSeq" id="WP_023360755.1">
    <property type="nucleotide sequence ID" value="NC_022657.1"/>
</dbReference>
<gene>
    <name evidence="3" type="ORF">AFR_12045</name>
</gene>
<keyword evidence="1" id="KW-0472">Membrane</keyword>
<dbReference type="STRING" id="1246995.AFR_12045"/>
<reference evidence="3 4" key="1">
    <citation type="journal article" date="2014" name="J. Biotechnol.">
        <title>Complete genome sequence of the actinobacterium Actinoplanes friuliensis HAG 010964, producer of the lipopeptide antibiotic friulimycin.</title>
        <authorList>
            <person name="Ruckert C."/>
            <person name="Szczepanowski R."/>
            <person name="Albersmeier A."/>
            <person name="Goesmann A."/>
            <person name="Fischer N."/>
            <person name="Steinkamper A."/>
            <person name="Puhler A."/>
            <person name="Biener R."/>
            <person name="Schwartz D."/>
            <person name="Kalinowski J."/>
        </authorList>
    </citation>
    <scope>NUCLEOTIDE SEQUENCE [LARGE SCALE GENOMIC DNA]</scope>
    <source>
        <strain evidence="3 4">DSM 7358</strain>
    </source>
</reference>
<keyword evidence="1" id="KW-0812">Transmembrane</keyword>
<name>U5VYH4_9ACTN</name>
<feature type="transmembrane region" description="Helical" evidence="1">
    <location>
        <begin position="7"/>
        <end position="28"/>
    </location>
</feature>
<evidence type="ECO:0000259" key="2">
    <source>
        <dbReference type="Pfam" id="PF01882"/>
    </source>
</evidence>
<dbReference type="Proteomes" id="UP000017746">
    <property type="component" value="Chromosome"/>
</dbReference>
<keyword evidence="1" id="KW-1133">Transmembrane helix</keyword>